<dbReference type="GO" id="GO:0009378">
    <property type="term" value="F:four-way junction helicase activity"/>
    <property type="evidence" value="ECO:0007669"/>
    <property type="project" value="InterPro"/>
</dbReference>
<dbReference type="CDD" id="cd00009">
    <property type="entry name" value="AAA"/>
    <property type="match status" value="1"/>
</dbReference>
<dbReference type="SUPFAM" id="SSF46785">
    <property type="entry name" value="Winged helix' DNA-binding domain"/>
    <property type="match status" value="1"/>
</dbReference>
<comment type="subunit">
    <text evidence="9">Homohexamer. Forms an RuvA(8)-RuvB(12)-Holliday junction (HJ) complex. HJ DNA is sandwiched between 2 RuvA tetramers; dsDNA enters through RuvA and exits via RuvB. An RuvB hexamer assembles on each DNA strand where it exits the tetramer. Each RuvB hexamer is contacted by two RuvA subunits (via domain III) on 2 adjacent RuvB subunits; this complex drives branch migration. In the full resolvosome a probable DNA-RuvA(4)-RuvB(12)-RuvC(2) complex forms which resolves the HJ.</text>
</comment>
<feature type="binding site" evidence="9">
    <location>
        <position position="70"/>
    </location>
    <ligand>
        <name>ATP</name>
        <dbReference type="ChEBI" id="CHEBI:30616"/>
    </ligand>
</feature>
<feature type="binding site" evidence="9">
    <location>
        <position position="319"/>
    </location>
    <ligand>
        <name>DNA</name>
        <dbReference type="ChEBI" id="CHEBI:16991"/>
    </ligand>
</feature>
<evidence type="ECO:0000256" key="7">
    <source>
        <dbReference type="ARBA" id="ARBA00023172"/>
    </source>
</evidence>
<organism evidence="11 12">
    <name type="scientific">Candidatus Wolfebacteria bacterium GW2011_GWC1_43_10</name>
    <dbReference type="NCBI Taxonomy" id="1619011"/>
    <lineage>
        <taxon>Bacteria</taxon>
        <taxon>Candidatus Wolfeibacteriota</taxon>
    </lineage>
</organism>
<dbReference type="Pfam" id="PF05496">
    <property type="entry name" value="RuvB_N"/>
    <property type="match status" value="1"/>
</dbReference>
<keyword evidence="11" id="KW-0347">Helicase</keyword>
<dbReference type="InterPro" id="IPR008823">
    <property type="entry name" value="RuvB_wg_C"/>
</dbReference>
<sequence length="333" mass="36701">MSREGKTYKTSRLLEREPSIEMALRPNSWTDYIGQDKIKSNLRLIVGAAKKRNETCDHLLLYGQAGLGKTTLANLIAKEAGGQLKTTSGPAIEKSSDLAAVLSTLEEGDILFIDEAHRINRSVEEMLYPAMESYKMHLIIGKGPSARMITLDLPSFTLIAATTRVNLLSAPLRSRFGAIFKIDYYSLEDIKKIIERSAKILGIKILPEAVEIIAGASRFTPRIANRLLKRVRDLAQVNQVAVVEDNIASQALSMFDIDNLGLEEHDRRLLKTILEKFGGGPVGVSSLAAALGEDRGIIEDVYEPYLIKSGLLSRTSAGRVITQLAREHLKTSK</sequence>
<evidence type="ECO:0000256" key="4">
    <source>
        <dbReference type="ARBA" id="ARBA00022801"/>
    </source>
</evidence>
<accession>A0A0G1CBS1</accession>
<dbReference type="GO" id="GO:0005737">
    <property type="term" value="C:cytoplasm"/>
    <property type="evidence" value="ECO:0007669"/>
    <property type="project" value="UniProtKB-SubCell"/>
</dbReference>
<dbReference type="PANTHER" id="PTHR42848:SF1">
    <property type="entry name" value="HOLLIDAY JUNCTION BRANCH MIGRATION COMPLEX SUBUNIT RUVB"/>
    <property type="match status" value="1"/>
</dbReference>
<evidence type="ECO:0000256" key="9">
    <source>
        <dbReference type="HAMAP-Rule" id="MF_00016"/>
    </source>
</evidence>
<keyword evidence="4 9" id="KW-0378">Hydrolase</keyword>
<feature type="binding site" evidence="9">
    <location>
        <position position="24"/>
    </location>
    <ligand>
        <name>ATP</name>
        <dbReference type="ChEBI" id="CHEBI:30616"/>
    </ligand>
</feature>
<comment type="function">
    <text evidence="9">The RuvA-RuvB-RuvC complex processes Holliday junction (HJ) DNA during genetic recombination and DNA repair, while the RuvA-RuvB complex plays an important role in the rescue of blocked DNA replication forks via replication fork reversal (RFR). RuvA specifically binds to HJ cruciform DNA, conferring on it an open structure. The RuvB hexamer acts as an ATP-dependent pump, pulling dsDNA into and through the RuvAB complex. RuvB forms 2 homohexamers on either side of HJ DNA bound by 1 or 2 RuvA tetramers; 4 subunits per hexamer contact DNA at a time. Coordinated motions by a converter formed by DNA-disengaged RuvB subunits stimulates ATP hydrolysis and nucleotide exchange. Immobilization of the converter enables RuvB to convert the ATP-contained energy into a lever motion, pulling 2 nucleotides of DNA out of the RuvA tetramer per ATP hydrolyzed, thus driving DNA branch migration. The RuvB motors rotate together with the DNA substrate, which together with the progressing nucleotide cycle form the mechanistic basis for DNA recombination by continuous HJ branch migration. Branch migration allows RuvC to scan DNA until it finds its consensus sequence, where it cleaves and resolves cruciform DNA.</text>
</comment>
<keyword evidence="5 9" id="KW-0067">ATP-binding</keyword>
<dbReference type="InterPro" id="IPR036388">
    <property type="entry name" value="WH-like_DNA-bd_sf"/>
</dbReference>
<feature type="binding site" evidence="9">
    <location>
        <position position="314"/>
    </location>
    <ligand>
        <name>DNA</name>
        <dbReference type="ChEBI" id="CHEBI:16991"/>
    </ligand>
</feature>
<dbReference type="PATRIC" id="fig|1619011.3.peg.68"/>
<dbReference type="GO" id="GO:0006310">
    <property type="term" value="P:DNA recombination"/>
    <property type="evidence" value="ECO:0007669"/>
    <property type="project" value="UniProtKB-UniRule"/>
</dbReference>
<evidence type="ECO:0000259" key="10">
    <source>
        <dbReference type="SMART" id="SM00382"/>
    </source>
</evidence>
<name>A0A0G1CBS1_9BACT</name>
<feature type="region of interest" description="Head domain (RuvB-H)" evidence="9">
    <location>
        <begin position="259"/>
        <end position="333"/>
    </location>
</feature>
<feature type="binding site" evidence="9">
    <location>
        <position position="66"/>
    </location>
    <ligand>
        <name>ATP</name>
        <dbReference type="ChEBI" id="CHEBI:30616"/>
    </ligand>
</feature>
<comment type="caution">
    <text evidence="11">The sequence shown here is derived from an EMBL/GenBank/DDBJ whole genome shotgun (WGS) entry which is preliminary data.</text>
</comment>
<protein>
    <recommendedName>
        <fullName evidence="9">Holliday junction branch migration complex subunit RuvB</fullName>
        <ecNumber evidence="9">3.6.4.-</ecNumber>
    </recommendedName>
</protein>
<dbReference type="GO" id="GO:0048476">
    <property type="term" value="C:Holliday junction resolvase complex"/>
    <property type="evidence" value="ECO:0007669"/>
    <property type="project" value="UniProtKB-UniRule"/>
</dbReference>
<comment type="caution">
    <text evidence="9">Lacks conserved residue(s) required for the propagation of feature annotation.</text>
</comment>
<feature type="binding site" evidence="9">
    <location>
        <position position="222"/>
    </location>
    <ligand>
        <name>ATP</name>
        <dbReference type="ChEBI" id="CHEBI:30616"/>
    </ligand>
</feature>
<feature type="binding site" evidence="9">
    <location>
        <position position="175"/>
    </location>
    <ligand>
        <name>ATP</name>
        <dbReference type="ChEBI" id="CHEBI:30616"/>
    </ligand>
</feature>
<keyword evidence="1 9" id="KW-0963">Cytoplasm</keyword>
<feature type="binding site" evidence="9">
    <location>
        <position position="69"/>
    </location>
    <ligand>
        <name>ATP</name>
        <dbReference type="ChEBI" id="CHEBI:30616"/>
    </ligand>
</feature>
<dbReference type="GO" id="GO:0006281">
    <property type="term" value="P:DNA repair"/>
    <property type="evidence" value="ECO:0007669"/>
    <property type="project" value="UniProtKB-UniRule"/>
</dbReference>
<keyword evidence="7 9" id="KW-0233">DNA recombination</keyword>
<evidence type="ECO:0000256" key="3">
    <source>
        <dbReference type="ARBA" id="ARBA00022763"/>
    </source>
</evidence>
<dbReference type="Gene3D" id="1.10.10.10">
    <property type="entry name" value="Winged helix-like DNA-binding domain superfamily/Winged helix DNA-binding domain"/>
    <property type="match status" value="1"/>
</dbReference>
<comment type="catalytic activity">
    <reaction evidence="9">
        <text>ATP + H2O = ADP + phosphate + H(+)</text>
        <dbReference type="Rhea" id="RHEA:13065"/>
        <dbReference type="ChEBI" id="CHEBI:15377"/>
        <dbReference type="ChEBI" id="CHEBI:15378"/>
        <dbReference type="ChEBI" id="CHEBI:30616"/>
        <dbReference type="ChEBI" id="CHEBI:43474"/>
        <dbReference type="ChEBI" id="CHEBI:456216"/>
    </reaction>
</comment>
<comment type="similarity">
    <text evidence="9">Belongs to the RuvB family.</text>
</comment>
<dbReference type="EMBL" id="LCFA01000002">
    <property type="protein sequence ID" value="KKS83012.1"/>
    <property type="molecule type" value="Genomic_DNA"/>
</dbReference>
<evidence type="ECO:0000256" key="5">
    <source>
        <dbReference type="ARBA" id="ARBA00022840"/>
    </source>
</evidence>
<keyword evidence="8 9" id="KW-0234">DNA repair</keyword>
<comment type="domain">
    <text evidence="9">Has 3 domains, the large (RuvB-L) and small ATPase (RuvB-S) domains and the C-terminal head (RuvB-H) domain. The head domain binds DNA, while the ATPase domains jointly bind ATP, ADP or are empty depending on the state of the subunit in the translocation cycle. During a single DNA translocation step the structure of each domain remains the same, but their relative positions change.</text>
</comment>
<dbReference type="InterPro" id="IPR004605">
    <property type="entry name" value="DNA_helicase_Holl-junc_RuvB"/>
</dbReference>
<dbReference type="InterPro" id="IPR027417">
    <property type="entry name" value="P-loop_NTPase"/>
</dbReference>
<dbReference type="Gene3D" id="3.40.50.300">
    <property type="entry name" value="P-loop containing nucleotide triphosphate hydrolases"/>
    <property type="match status" value="1"/>
</dbReference>
<evidence type="ECO:0000256" key="2">
    <source>
        <dbReference type="ARBA" id="ARBA00022741"/>
    </source>
</evidence>
<dbReference type="InterPro" id="IPR008824">
    <property type="entry name" value="RuvB-like_N"/>
</dbReference>
<feature type="binding site" evidence="9">
    <location>
        <position position="25"/>
    </location>
    <ligand>
        <name>ATP</name>
        <dbReference type="ChEBI" id="CHEBI:30616"/>
    </ligand>
</feature>
<dbReference type="GO" id="GO:0000400">
    <property type="term" value="F:four-way junction DNA binding"/>
    <property type="evidence" value="ECO:0007669"/>
    <property type="project" value="UniProtKB-UniRule"/>
</dbReference>
<dbReference type="Gene3D" id="1.10.8.60">
    <property type="match status" value="1"/>
</dbReference>
<reference evidence="11 12" key="1">
    <citation type="journal article" date="2015" name="Nature">
        <title>rRNA introns, odd ribosomes, and small enigmatic genomes across a large radiation of phyla.</title>
        <authorList>
            <person name="Brown C.T."/>
            <person name="Hug L.A."/>
            <person name="Thomas B.C."/>
            <person name="Sharon I."/>
            <person name="Castelle C.J."/>
            <person name="Singh A."/>
            <person name="Wilkins M.J."/>
            <person name="Williams K.H."/>
            <person name="Banfield J.F."/>
        </authorList>
    </citation>
    <scope>NUCLEOTIDE SEQUENCE [LARGE SCALE GENOMIC DNA]</scope>
</reference>
<evidence type="ECO:0000256" key="8">
    <source>
        <dbReference type="ARBA" id="ARBA00023204"/>
    </source>
</evidence>
<dbReference type="HAMAP" id="MF_00016">
    <property type="entry name" value="DNA_HJ_migration_RuvB"/>
    <property type="match status" value="1"/>
</dbReference>
<dbReference type="GO" id="GO:0005524">
    <property type="term" value="F:ATP binding"/>
    <property type="evidence" value="ECO:0007669"/>
    <property type="project" value="UniProtKB-UniRule"/>
</dbReference>
<dbReference type="NCBIfam" id="NF000868">
    <property type="entry name" value="PRK00080.1"/>
    <property type="match status" value="1"/>
</dbReference>
<evidence type="ECO:0000313" key="12">
    <source>
        <dbReference type="Proteomes" id="UP000034810"/>
    </source>
</evidence>
<dbReference type="SUPFAM" id="SSF52540">
    <property type="entry name" value="P-loop containing nucleoside triphosphate hydrolases"/>
    <property type="match status" value="1"/>
</dbReference>
<dbReference type="InterPro" id="IPR003593">
    <property type="entry name" value="AAA+_ATPase"/>
</dbReference>
<keyword evidence="6 9" id="KW-0238">DNA-binding</keyword>
<proteinExistence type="inferred from homology"/>
<keyword evidence="3 9" id="KW-0227">DNA damage</keyword>
<feature type="binding site" evidence="9">
    <location>
        <position position="70"/>
    </location>
    <ligand>
        <name>Mg(2+)</name>
        <dbReference type="ChEBI" id="CHEBI:18420"/>
    </ligand>
</feature>
<dbReference type="EC" id="3.6.4.-" evidence="9"/>
<dbReference type="AlphaFoldDB" id="A0A0G1CBS1"/>
<feature type="region of interest" description="Small ATPAse domain (RuvB-S)" evidence="9">
    <location>
        <begin position="186"/>
        <end position="256"/>
    </location>
</feature>
<evidence type="ECO:0000256" key="1">
    <source>
        <dbReference type="ARBA" id="ARBA00022490"/>
    </source>
</evidence>
<dbReference type="Proteomes" id="UP000034810">
    <property type="component" value="Unassembled WGS sequence"/>
</dbReference>
<dbReference type="InterPro" id="IPR036390">
    <property type="entry name" value="WH_DNA-bd_sf"/>
</dbReference>
<gene>
    <name evidence="9" type="primary">ruvB</name>
    <name evidence="11" type="ORF">UV58_C0002G0022</name>
</gene>
<dbReference type="Pfam" id="PF05491">
    <property type="entry name" value="WHD_RuvB"/>
    <property type="match status" value="1"/>
</dbReference>
<dbReference type="InterPro" id="IPR041445">
    <property type="entry name" value="AAA_lid_4"/>
</dbReference>
<dbReference type="Pfam" id="PF17864">
    <property type="entry name" value="AAA_lid_4"/>
    <property type="match status" value="1"/>
</dbReference>
<feature type="binding site" evidence="9">
    <location>
        <position position="295"/>
    </location>
    <ligand>
        <name>DNA</name>
        <dbReference type="ChEBI" id="CHEBI:16991"/>
    </ligand>
</feature>
<dbReference type="GO" id="GO:0016887">
    <property type="term" value="F:ATP hydrolysis activity"/>
    <property type="evidence" value="ECO:0007669"/>
    <property type="project" value="RHEA"/>
</dbReference>
<dbReference type="PANTHER" id="PTHR42848">
    <property type="match status" value="1"/>
</dbReference>
<dbReference type="NCBIfam" id="TIGR00635">
    <property type="entry name" value="ruvB"/>
    <property type="match status" value="1"/>
</dbReference>
<dbReference type="SMART" id="SM00382">
    <property type="entry name" value="AAA"/>
    <property type="match status" value="1"/>
</dbReference>
<feature type="binding site" evidence="9">
    <location>
        <position position="185"/>
    </location>
    <ligand>
        <name>ATP</name>
        <dbReference type="ChEBI" id="CHEBI:30616"/>
    </ligand>
</feature>
<comment type="subcellular location">
    <subcellularLocation>
        <location evidence="9">Cytoplasm</location>
    </subcellularLocation>
</comment>
<keyword evidence="2 9" id="KW-0547">Nucleotide-binding</keyword>
<evidence type="ECO:0000313" key="11">
    <source>
        <dbReference type="EMBL" id="KKS83012.1"/>
    </source>
</evidence>
<evidence type="ECO:0000256" key="6">
    <source>
        <dbReference type="ARBA" id="ARBA00023125"/>
    </source>
</evidence>
<feature type="domain" description="AAA+ ATPase" evidence="10">
    <location>
        <begin position="55"/>
        <end position="186"/>
    </location>
</feature>
<feature type="binding site" evidence="9">
    <location>
        <position position="71"/>
    </location>
    <ligand>
        <name>ATP</name>
        <dbReference type="ChEBI" id="CHEBI:30616"/>
    </ligand>
</feature>